<dbReference type="PANTHER" id="PTHR48100">
    <property type="entry name" value="BROAD-SPECIFICITY PHOSPHATASE YOR283W-RELATED"/>
    <property type="match status" value="1"/>
</dbReference>
<dbReference type="Proteomes" id="UP000576209">
    <property type="component" value="Unassembled WGS sequence"/>
</dbReference>
<protein>
    <submittedName>
        <fullName evidence="4">Putative phosphoglycerate mutase</fullName>
        <ecNumber evidence="4">5.4.2.12</ecNumber>
    </submittedName>
</protein>
<dbReference type="InterPro" id="IPR001345">
    <property type="entry name" value="PG/BPGM_mutase_AS"/>
</dbReference>
<dbReference type="CDD" id="cd07067">
    <property type="entry name" value="HP_PGM_like"/>
    <property type="match status" value="1"/>
</dbReference>
<reference evidence="4 5" key="1">
    <citation type="submission" date="2020-08" db="EMBL/GenBank/DDBJ databases">
        <title>Genomic Encyclopedia of Type Strains, Phase IV (KMG-IV): sequencing the most valuable type-strain genomes for metagenomic binning, comparative biology and taxonomic classification.</title>
        <authorList>
            <person name="Goeker M."/>
        </authorList>
    </citation>
    <scope>NUCLEOTIDE SEQUENCE [LARGE SCALE GENOMIC DNA]</scope>
    <source>
        <strain evidence="4 5">DSM 105137</strain>
    </source>
</reference>
<dbReference type="SUPFAM" id="SSF53254">
    <property type="entry name" value="Phosphoglycerate mutase-like"/>
    <property type="match status" value="1"/>
</dbReference>
<dbReference type="InterPro" id="IPR013078">
    <property type="entry name" value="His_Pase_superF_clade-1"/>
</dbReference>
<dbReference type="GO" id="GO:0016791">
    <property type="term" value="F:phosphatase activity"/>
    <property type="evidence" value="ECO:0007669"/>
    <property type="project" value="TreeGrafter"/>
</dbReference>
<evidence type="ECO:0000256" key="1">
    <source>
        <dbReference type="ARBA" id="ARBA00023152"/>
    </source>
</evidence>
<keyword evidence="1" id="KW-0324">Glycolysis</keyword>
<comment type="caution">
    <text evidence="4">The sequence shown here is derived from an EMBL/GenBank/DDBJ whole genome shotgun (WGS) entry which is preliminary data.</text>
</comment>
<dbReference type="EMBL" id="JACIFF010000008">
    <property type="protein sequence ID" value="MBB4080342.1"/>
    <property type="molecule type" value="Genomic_DNA"/>
</dbReference>
<evidence type="ECO:0000313" key="4">
    <source>
        <dbReference type="EMBL" id="MBB4080342.1"/>
    </source>
</evidence>
<dbReference type="InterPro" id="IPR029033">
    <property type="entry name" value="His_PPase_superfam"/>
</dbReference>
<accession>A0A840E9E3</accession>
<dbReference type="InterPro" id="IPR050275">
    <property type="entry name" value="PGM_Phosphatase"/>
</dbReference>
<evidence type="ECO:0000256" key="3">
    <source>
        <dbReference type="PIRSR" id="PIRSR613078-2"/>
    </source>
</evidence>
<dbReference type="Pfam" id="PF00300">
    <property type="entry name" value="His_Phos_1"/>
    <property type="match status" value="1"/>
</dbReference>
<keyword evidence="2 4" id="KW-0413">Isomerase</keyword>
<keyword evidence="5" id="KW-1185">Reference proteome</keyword>
<organism evidence="4 5">
    <name type="scientific">Neolewinella aquimaris</name>
    <dbReference type="NCBI Taxonomy" id="1835722"/>
    <lineage>
        <taxon>Bacteria</taxon>
        <taxon>Pseudomonadati</taxon>
        <taxon>Bacteroidota</taxon>
        <taxon>Saprospiria</taxon>
        <taxon>Saprospirales</taxon>
        <taxon>Lewinellaceae</taxon>
        <taxon>Neolewinella</taxon>
    </lineage>
</organism>
<dbReference type="GO" id="GO:0004619">
    <property type="term" value="F:phosphoglycerate mutase activity"/>
    <property type="evidence" value="ECO:0007669"/>
    <property type="project" value="UniProtKB-EC"/>
</dbReference>
<gene>
    <name evidence="4" type="ORF">GGR28_002976</name>
</gene>
<dbReference type="AlphaFoldDB" id="A0A840E9E3"/>
<sequence length="209" mass="23566">MKIYIVRHGETDYNLNGIVQGSGVDSSLNETGREQARHFHDKYKNEGFELVITSGLRRTQETVQGFIDDGIPWEVHPEITEMSWGEHEGKSGTPESIAEFNAIKRGWSEGAIDGRVGGGESARELSTRLQRFIDHLPDRPESKILICSHGRAMCGLVTLLLGEHISRMNEHTHNNLGLWIGELKPEGHYEFHLRNDRSHLPGPVKPGKW</sequence>
<name>A0A840E9E3_9BACT</name>
<evidence type="ECO:0000256" key="2">
    <source>
        <dbReference type="ARBA" id="ARBA00023235"/>
    </source>
</evidence>
<feature type="binding site" evidence="3">
    <location>
        <position position="58"/>
    </location>
    <ligand>
        <name>substrate</name>
    </ligand>
</feature>
<dbReference type="Gene3D" id="3.40.50.1240">
    <property type="entry name" value="Phosphoglycerate mutase-like"/>
    <property type="match status" value="1"/>
</dbReference>
<dbReference type="RefSeq" id="WP_183496583.1">
    <property type="nucleotide sequence ID" value="NZ_JACIFF010000008.1"/>
</dbReference>
<dbReference type="PROSITE" id="PS00175">
    <property type="entry name" value="PG_MUTASE"/>
    <property type="match status" value="1"/>
</dbReference>
<dbReference type="PANTHER" id="PTHR48100:SF1">
    <property type="entry name" value="HISTIDINE PHOSPHATASE FAMILY PROTEIN-RELATED"/>
    <property type="match status" value="1"/>
</dbReference>
<dbReference type="GO" id="GO:0005737">
    <property type="term" value="C:cytoplasm"/>
    <property type="evidence" value="ECO:0007669"/>
    <property type="project" value="TreeGrafter"/>
</dbReference>
<evidence type="ECO:0000313" key="5">
    <source>
        <dbReference type="Proteomes" id="UP000576209"/>
    </source>
</evidence>
<feature type="binding site" evidence="3">
    <location>
        <begin position="7"/>
        <end position="14"/>
    </location>
    <ligand>
        <name>substrate</name>
    </ligand>
</feature>
<dbReference type="SMART" id="SM00855">
    <property type="entry name" value="PGAM"/>
    <property type="match status" value="1"/>
</dbReference>
<proteinExistence type="predicted"/>
<dbReference type="EC" id="5.4.2.12" evidence="4"/>